<feature type="region of interest" description="Disordered" evidence="2">
    <location>
        <begin position="293"/>
        <end position="316"/>
    </location>
</feature>
<evidence type="ECO:0000313" key="3">
    <source>
        <dbReference type="EMBL" id="CAD8047267.1"/>
    </source>
</evidence>
<feature type="region of interest" description="Disordered" evidence="2">
    <location>
        <begin position="862"/>
        <end position="889"/>
    </location>
</feature>
<feature type="compositionally biased region" description="Polar residues" evidence="2">
    <location>
        <begin position="1054"/>
        <end position="1087"/>
    </location>
</feature>
<feature type="compositionally biased region" description="Basic and acidic residues" evidence="2">
    <location>
        <begin position="583"/>
        <end position="598"/>
    </location>
</feature>
<dbReference type="AlphaFoldDB" id="A0A8S1JYA8"/>
<protein>
    <recommendedName>
        <fullName evidence="5">MORN repeat-containing protein</fullName>
    </recommendedName>
</protein>
<dbReference type="PANTHER" id="PTHR46917:SF1">
    <property type="entry name" value="MORN REPEAT-CONTAINING PROTEIN 2"/>
    <property type="match status" value="1"/>
</dbReference>
<feature type="region of interest" description="Disordered" evidence="2">
    <location>
        <begin position="562"/>
        <end position="637"/>
    </location>
</feature>
<feature type="region of interest" description="Disordered" evidence="2">
    <location>
        <begin position="362"/>
        <end position="406"/>
    </location>
</feature>
<feature type="compositionally biased region" description="Low complexity" evidence="2">
    <location>
        <begin position="388"/>
        <end position="406"/>
    </location>
</feature>
<dbReference type="InterPro" id="IPR003409">
    <property type="entry name" value="MORN"/>
</dbReference>
<comment type="caution">
    <text evidence="3">The sequence shown here is derived from an EMBL/GenBank/DDBJ whole genome shotgun (WGS) entry which is preliminary data.</text>
</comment>
<feature type="compositionally biased region" description="Polar residues" evidence="2">
    <location>
        <begin position="599"/>
        <end position="628"/>
    </location>
</feature>
<dbReference type="Proteomes" id="UP000692954">
    <property type="component" value="Unassembled WGS sequence"/>
</dbReference>
<feature type="compositionally biased region" description="Low complexity" evidence="2">
    <location>
        <begin position="788"/>
        <end position="799"/>
    </location>
</feature>
<dbReference type="PANTHER" id="PTHR46917">
    <property type="entry name" value="MORN REPEAT-CONTAINING PROTEIN 2"/>
    <property type="match status" value="1"/>
</dbReference>
<feature type="region of interest" description="Disordered" evidence="2">
    <location>
        <begin position="907"/>
        <end position="979"/>
    </location>
</feature>
<dbReference type="SMART" id="SM00698">
    <property type="entry name" value="MORN"/>
    <property type="match status" value="3"/>
</dbReference>
<dbReference type="InterPro" id="IPR052849">
    <property type="entry name" value="MORN_repeat_protein"/>
</dbReference>
<organism evidence="3 4">
    <name type="scientific">Paramecium sonneborni</name>
    <dbReference type="NCBI Taxonomy" id="65129"/>
    <lineage>
        <taxon>Eukaryota</taxon>
        <taxon>Sar</taxon>
        <taxon>Alveolata</taxon>
        <taxon>Ciliophora</taxon>
        <taxon>Intramacronucleata</taxon>
        <taxon>Oligohymenophorea</taxon>
        <taxon>Peniculida</taxon>
        <taxon>Parameciidae</taxon>
        <taxon>Paramecium</taxon>
    </lineage>
</organism>
<dbReference type="Pfam" id="PF02493">
    <property type="entry name" value="MORN"/>
    <property type="match status" value="5"/>
</dbReference>
<keyword evidence="1" id="KW-0677">Repeat</keyword>
<feature type="compositionally biased region" description="Low complexity" evidence="2">
    <location>
        <begin position="293"/>
        <end position="306"/>
    </location>
</feature>
<feature type="region of interest" description="Disordered" evidence="2">
    <location>
        <begin position="768"/>
        <end position="800"/>
    </location>
</feature>
<accession>A0A8S1JYA8</accession>
<feature type="compositionally biased region" description="Basic and acidic residues" evidence="2">
    <location>
        <begin position="872"/>
        <end position="881"/>
    </location>
</feature>
<evidence type="ECO:0000256" key="2">
    <source>
        <dbReference type="SAM" id="MobiDB-lite"/>
    </source>
</evidence>
<dbReference type="OrthoDB" id="308557at2759"/>
<feature type="compositionally biased region" description="Polar residues" evidence="2">
    <location>
        <begin position="562"/>
        <end position="582"/>
    </location>
</feature>
<dbReference type="EMBL" id="CAJJDN010000002">
    <property type="protein sequence ID" value="CAD8047267.1"/>
    <property type="molecule type" value="Genomic_DNA"/>
</dbReference>
<name>A0A8S1JYA8_9CILI</name>
<feature type="compositionally biased region" description="Basic and acidic residues" evidence="2">
    <location>
        <begin position="450"/>
        <end position="461"/>
    </location>
</feature>
<evidence type="ECO:0008006" key="5">
    <source>
        <dbReference type="Google" id="ProtNLM"/>
    </source>
</evidence>
<feature type="compositionally biased region" description="Low complexity" evidence="2">
    <location>
        <begin position="911"/>
        <end position="979"/>
    </location>
</feature>
<evidence type="ECO:0000313" key="4">
    <source>
        <dbReference type="Proteomes" id="UP000692954"/>
    </source>
</evidence>
<feature type="region of interest" description="Disordered" evidence="2">
    <location>
        <begin position="1054"/>
        <end position="1110"/>
    </location>
</feature>
<reference evidence="3" key="1">
    <citation type="submission" date="2021-01" db="EMBL/GenBank/DDBJ databases">
        <authorList>
            <consortium name="Genoscope - CEA"/>
            <person name="William W."/>
        </authorList>
    </citation>
    <scope>NUCLEOTIDE SEQUENCE</scope>
</reference>
<evidence type="ECO:0000256" key="1">
    <source>
        <dbReference type="ARBA" id="ARBA00022737"/>
    </source>
</evidence>
<gene>
    <name evidence="3" type="ORF">PSON_ATCC_30995.1.T0020307</name>
</gene>
<proteinExistence type="predicted"/>
<feature type="compositionally biased region" description="Basic and acidic residues" evidence="2">
    <location>
        <begin position="532"/>
        <end position="543"/>
    </location>
</feature>
<keyword evidence="4" id="KW-1185">Reference proteome</keyword>
<feature type="compositionally biased region" description="Low complexity" evidence="2">
    <location>
        <begin position="483"/>
        <end position="531"/>
    </location>
</feature>
<feature type="region of interest" description="Disordered" evidence="2">
    <location>
        <begin position="450"/>
        <end position="543"/>
    </location>
</feature>
<feature type="compositionally biased region" description="Basic and acidic residues" evidence="2">
    <location>
        <begin position="1089"/>
        <end position="1100"/>
    </location>
</feature>
<sequence length="1251" mass="145368">MRNSLITQLEFKDGIYQGQTLQSRYKQGIGVYLWENGSAYFGEWKSDQIDGNGILFLPPKTIIQGQFNTGKLHGNTLISTRLAKYQGKWLNGLPNGSMTGYSNQGEVTIAFQDGKPTRGLSQREQSFDVPSIKNVQCYNSSALQSIDWLDGTFYGVTAKNSANKIAPNGLGIYLPKNALFQCGQFKDGHLNGLGRVQQTTGEVYQGFFENGKYHGRGIYLFKEDELQWVKGLWRFGDLIEIYQNGLVKNCTAPKDLMFPYSDHKNPISIRQPINLNNIKEIEDLFQIQFSRQQPIQQQTTNTNTTPSPEPKTKLSNHKYFQNSMTTSYQRISDALLTNKQNSSPERNSTQLINYYKGQLKDIDQNELKQSSKSSKPKSNTKKSHSNSKKCLIQNSINKDSINNKSSSKLNQSAYVEEIKKLQTQFTKPFDHNKSVQSQQSQIYQAILDSEEHSSQRSELFQEKQQSSPKDHIDQIIQKSKNYQKQQSIEQSKQSMLDQSRQSRQSRQSYQSKQLKSPQNLQQSKSSQQSRCKSSEGNKKQFQQKHEFQDLNKFKSEGNQIKNNASKQTEQLPLDTSEQSQKLWESRQIKEFSQQRDSKPSIQSSQPVSQRISINSMNQVASQQITPQQSHRDQYEQIKQQSQQLQQIQQFQESQQIKKLQQSQQSQQQINQQQQQDIDHNKKLSFCQQDFALDMRNTAIFNQVESNQSSQMKFHKHKRSQSQTDFDKFDIQDDTQMKLIKQQQQYMQQLIEQQQKELEQLKFQQQQLEEENQISQSRPGYKTNASMDSQESYPQQQSESFHQDFIKSVSDVLKSELKKKQEDSIIRDYQNNSPHFEQSKITNNQQSMFFNDVQSLENVNVNERVNKRTSSKQQEDINKSRAESLLIKKQPVSHSELDDLQIDKVQDALSKQSRQSRQSFQSRFSGENKQQRSQSHQSSQRNYSNQQHSFYQQQSQEQFYAQKQSSAIQENEQSQNQSQNQDQYIKVELITQINNQDQIRHIENKQDQIRYIENQQDQIRHIKNQQDQIPHIENKQDQSFSSQQISNISNQFQNETNSIKKQTQEESILSKQKQQDNNILKQKQQNTVLKKKEQDQSKQEESNDQLIKKQSQKQFSQTQLKYVACPSQHSLPGQVNFSDKQFQIKPDQQSENIQVTIRDDQSDTNQNIQEIKLQLAAQKEILSQLYHSIQESKYMKVSNFDSDKRISEQRTVKRGMVSGVVDPCSSPIKKVIITKGAFPAFTIIKSLSPIRL</sequence>
<feature type="compositionally biased region" description="Basic residues" evidence="2">
    <location>
        <begin position="374"/>
        <end position="387"/>
    </location>
</feature>